<reference evidence="8" key="2">
    <citation type="journal article" date="2022" name="Sci. Total Environ.">
        <title>Prevalence, transmission, and molecular epidemiology of tet(X)-positive bacteria among humans, animals, and environmental niches in China: An epidemiological, and genomic-based study.</title>
        <authorList>
            <person name="Dong N."/>
            <person name="Zeng Y."/>
            <person name="Cai C."/>
            <person name="Sun C."/>
            <person name="Lu J."/>
            <person name="Liu C."/>
            <person name="Zhou H."/>
            <person name="Sun Q."/>
            <person name="Shu L."/>
            <person name="Wang H."/>
            <person name="Wang Y."/>
            <person name="Wang S."/>
            <person name="Wu C."/>
            <person name="Chan E.W."/>
            <person name="Chen G."/>
            <person name="Shen Z."/>
            <person name="Chen S."/>
            <person name="Zhang R."/>
        </authorList>
    </citation>
    <scope>NUCLEOTIDE SEQUENCE</scope>
    <source>
        <strain evidence="8">R1692</strain>
    </source>
</reference>
<evidence type="ECO:0000313" key="9">
    <source>
        <dbReference type="Proteomes" id="UP001170954"/>
    </source>
</evidence>
<comment type="caution">
    <text evidence="8">The sequence shown here is derived from an EMBL/GenBank/DDBJ whole genome shotgun (WGS) entry which is preliminary data.</text>
</comment>
<evidence type="ECO:0000256" key="4">
    <source>
        <dbReference type="ARBA" id="ARBA00022833"/>
    </source>
</evidence>
<dbReference type="InterPro" id="IPR051156">
    <property type="entry name" value="Mito/Outer_Membr_Metalloprot"/>
</dbReference>
<organism evidence="8 9">
    <name type="scientific">Sphingobacterium hotanense</name>
    <dbReference type="NCBI Taxonomy" id="649196"/>
    <lineage>
        <taxon>Bacteria</taxon>
        <taxon>Pseudomonadati</taxon>
        <taxon>Bacteroidota</taxon>
        <taxon>Sphingobacteriia</taxon>
        <taxon>Sphingobacteriales</taxon>
        <taxon>Sphingobacteriaceae</taxon>
        <taxon>Sphingobacterium</taxon>
    </lineage>
</organism>
<evidence type="ECO:0000256" key="1">
    <source>
        <dbReference type="ARBA" id="ARBA00022670"/>
    </source>
</evidence>
<evidence type="ECO:0000256" key="2">
    <source>
        <dbReference type="ARBA" id="ARBA00022723"/>
    </source>
</evidence>
<dbReference type="CDD" id="cd07332">
    <property type="entry name" value="M48C_Oma1_like"/>
    <property type="match status" value="1"/>
</dbReference>
<evidence type="ECO:0000256" key="6">
    <source>
        <dbReference type="RuleBase" id="RU003983"/>
    </source>
</evidence>
<evidence type="ECO:0000313" key="8">
    <source>
        <dbReference type="EMBL" id="MDM1048314.1"/>
    </source>
</evidence>
<keyword evidence="5 6" id="KW-0482">Metalloprotease</keyword>
<proteinExistence type="inferred from homology"/>
<keyword evidence="4 6" id="KW-0862">Zinc</keyword>
<evidence type="ECO:0000259" key="7">
    <source>
        <dbReference type="Pfam" id="PF01435"/>
    </source>
</evidence>
<reference evidence="8" key="1">
    <citation type="submission" date="2020-06" db="EMBL/GenBank/DDBJ databases">
        <authorList>
            <person name="Dong N."/>
        </authorList>
    </citation>
    <scope>NUCLEOTIDE SEQUENCE</scope>
    <source>
        <strain evidence="8">R1692</strain>
    </source>
</reference>
<gene>
    <name evidence="8" type="ORF">HX018_08700</name>
</gene>
<protein>
    <submittedName>
        <fullName evidence="8">M48 family metallopeptidase</fullName>
    </submittedName>
</protein>
<evidence type="ECO:0000256" key="3">
    <source>
        <dbReference type="ARBA" id="ARBA00022801"/>
    </source>
</evidence>
<keyword evidence="3 6" id="KW-0378">Hydrolase</keyword>
<dbReference type="Gene3D" id="3.30.2010.10">
    <property type="entry name" value="Metalloproteases ('zincins'), catalytic domain"/>
    <property type="match status" value="1"/>
</dbReference>
<dbReference type="EMBL" id="JACAGK010000020">
    <property type="protein sequence ID" value="MDM1048314.1"/>
    <property type="molecule type" value="Genomic_DNA"/>
</dbReference>
<evidence type="ECO:0000256" key="5">
    <source>
        <dbReference type="ARBA" id="ARBA00023049"/>
    </source>
</evidence>
<dbReference type="InterPro" id="IPR001915">
    <property type="entry name" value="Peptidase_M48"/>
</dbReference>
<name>A0ABT7NM67_9SPHI</name>
<keyword evidence="2" id="KW-0479">Metal-binding</keyword>
<dbReference type="RefSeq" id="WP_286651152.1">
    <property type="nucleotide sequence ID" value="NZ_JACAGK010000020.1"/>
</dbReference>
<accession>A0ABT7NM67</accession>
<dbReference type="PANTHER" id="PTHR22726">
    <property type="entry name" value="METALLOENDOPEPTIDASE OMA1"/>
    <property type="match status" value="1"/>
</dbReference>
<comment type="similarity">
    <text evidence="6">Belongs to the peptidase M48 family.</text>
</comment>
<dbReference type="Proteomes" id="UP001170954">
    <property type="component" value="Unassembled WGS sequence"/>
</dbReference>
<dbReference type="Pfam" id="PF01435">
    <property type="entry name" value="Peptidase_M48"/>
    <property type="match status" value="1"/>
</dbReference>
<keyword evidence="9" id="KW-1185">Reference proteome</keyword>
<comment type="cofactor">
    <cofactor evidence="6">
        <name>Zn(2+)</name>
        <dbReference type="ChEBI" id="CHEBI:29105"/>
    </cofactor>
    <text evidence="6">Binds 1 zinc ion per subunit.</text>
</comment>
<sequence>MKIVGKFILLLAGIAALYFGLSQVNWSKLFELDEKQEKLEKRLGKLVINELENTMTIIRDDSVKQIVDSLFNPLASKNGIPRKSYKIMVVEDSQINAFALPDRHIVLTTGIINFLDSANYLSAILAHEMAHCEKKHVMKSLITQFGLDLLLSGSGTSEVTNFLTGQAFSRKLEREADEQALVYLEEARVDPKSLQQVMELFDVYLTGDLDLTWASTHPSPSDRKAYIEAKIETLDADADYRSPIQSSTWKKLQLLIENYSPEVD</sequence>
<dbReference type="PANTHER" id="PTHR22726:SF1">
    <property type="entry name" value="METALLOENDOPEPTIDASE OMA1, MITOCHONDRIAL"/>
    <property type="match status" value="1"/>
</dbReference>
<feature type="domain" description="Peptidase M48" evidence="7">
    <location>
        <begin position="67"/>
        <end position="228"/>
    </location>
</feature>
<keyword evidence="1 6" id="KW-0645">Protease</keyword>